<proteinExistence type="predicted"/>
<organism evidence="2 3">
    <name type="scientific">Brevibacterium paucivorans</name>
    <dbReference type="NCBI Taxonomy" id="170994"/>
    <lineage>
        <taxon>Bacteria</taxon>
        <taxon>Bacillati</taxon>
        <taxon>Actinomycetota</taxon>
        <taxon>Actinomycetes</taxon>
        <taxon>Micrococcales</taxon>
        <taxon>Brevibacteriaceae</taxon>
        <taxon>Brevibacterium</taxon>
    </lineage>
</organism>
<evidence type="ECO:0000313" key="3">
    <source>
        <dbReference type="Proteomes" id="UP000235598"/>
    </source>
</evidence>
<dbReference type="InterPro" id="IPR036388">
    <property type="entry name" value="WH-like_DNA-bd_sf"/>
</dbReference>
<comment type="caution">
    <text evidence="2">The sequence shown here is derived from an EMBL/GenBank/DDBJ whole genome shotgun (WGS) entry which is preliminary data.</text>
</comment>
<gene>
    <name evidence="2" type="ORF">CJ199_07035</name>
</gene>
<dbReference type="SUPFAM" id="SSF46785">
    <property type="entry name" value="Winged helix' DNA-binding domain"/>
    <property type="match status" value="1"/>
</dbReference>
<dbReference type="AlphaFoldDB" id="A0A2N6VP07"/>
<feature type="domain" description="HTH marR-type" evidence="1">
    <location>
        <begin position="140"/>
        <end position="178"/>
    </location>
</feature>
<dbReference type="Gene3D" id="1.10.10.10">
    <property type="entry name" value="Winged helix-like DNA-binding domain superfamily/Winged helix DNA-binding domain"/>
    <property type="match status" value="1"/>
</dbReference>
<dbReference type="GO" id="GO:0003700">
    <property type="term" value="F:DNA-binding transcription factor activity"/>
    <property type="evidence" value="ECO:0007669"/>
    <property type="project" value="InterPro"/>
</dbReference>
<reference evidence="2 3" key="1">
    <citation type="submission" date="2017-09" db="EMBL/GenBank/DDBJ databases">
        <title>Bacterial strain isolated from the female urinary microbiota.</title>
        <authorList>
            <person name="Thomas-White K."/>
            <person name="Kumar N."/>
            <person name="Forster S."/>
            <person name="Putonti C."/>
            <person name="Lawley T."/>
            <person name="Wolfe A.J."/>
        </authorList>
    </citation>
    <scope>NUCLEOTIDE SEQUENCE [LARGE SCALE GENOMIC DNA]</scope>
    <source>
        <strain evidence="2 3">UMB1301</strain>
    </source>
</reference>
<protein>
    <recommendedName>
        <fullName evidence="1">HTH marR-type domain-containing protein</fullName>
    </recommendedName>
</protein>
<dbReference type="InterPro" id="IPR000835">
    <property type="entry name" value="HTH_MarR-typ"/>
</dbReference>
<name>A0A2N6VP07_9MICO</name>
<dbReference type="Proteomes" id="UP000235598">
    <property type="component" value="Unassembled WGS sequence"/>
</dbReference>
<accession>A0A2N6VP07</accession>
<dbReference type="Pfam" id="PF12802">
    <property type="entry name" value="MarR_2"/>
    <property type="match status" value="1"/>
</dbReference>
<sequence length="207" mass="22511">MYVLTVDQQSSRTQPDRVPELLRAVEDVSTVLPFVRTVGDEAQAVLDSAPHVVRACIAIARAGQWSIGIGLGEVEHPLPDSSDQARGQAFIAARTAVETAKNSWSPLCVETATTSEDHVKDAQDAQTVLRLMFDLTARATDAQWQVIDALRNTPGASQTQIAEDLNISQQAVSKSLRAGRAEGIMEAIDCAERLLDRAHQPWEPHAH</sequence>
<evidence type="ECO:0000259" key="1">
    <source>
        <dbReference type="Pfam" id="PF12802"/>
    </source>
</evidence>
<dbReference type="InterPro" id="IPR036390">
    <property type="entry name" value="WH_DNA-bd_sf"/>
</dbReference>
<dbReference type="EMBL" id="PNHK01000002">
    <property type="protein sequence ID" value="PMD05748.1"/>
    <property type="molecule type" value="Genomic_DNA"/>
</dbReference>
<evidence type="ECO:0000313" key="2">
    <source>
        <dbReference type="EMBL" id="PMD05748.1"/>
    </source>
</evidence>